<keyword evidence="2" id="KW-0812">Transmembrane</keyword>
<feature type="region of interest" description="Disordered" evidence="1">
    <location>
        <begin position="684"/>
        <end position="713"/>
    </location>
</feature>
<gene>
    <name evidence="3" type="ORF">CHS0354_001045</name>
</gene>
<evidence type="ECO:0000313" key="4">
    <source>
        <dbReference type="Proteomes" id="UP001195483"/>
    </source>
</evidence>
<feature type="region of interest" description="Disordered" evidence="1">
    <location>
        <begin position="345"/>
        <end position="387"/>
    </location>
</feature>
<feature type="region of interest" description="Disordered" evidence="1">
    <location>
        <begin position="420"/>
        <end position="480"/>
    </location>
</feature>
<dbReference type="EMBL" id="JAEAOA010000110">
    <property type="protein sequence ID" value="KAK3598507.1"/>
    <property type="molecule type" value="Genomic_DNA"/>
</dbReference>
<feature type="transmembrane region" description="Helical" evidence="2">
    <location>
        <begin position="100"/>
        <end position="122"/>
    </location>
</feature>
<feature type="transmembrane region" description="Helical" evidence="2">
    <location>
        <begin position="189"/>
        <end position="214"/>
    </location>
</feature>
<name>A0AAE0SUK0_9BIVA</name>
<organism evidence="3 4">
    <name type="scientific">Potamilus streckersoni</name>
    <dbReference type="NCBI Taxonomy" id="2493646"/>
    <lineage>
        <taxon>Eukaryota</taxon>
        <taxon>Metazoa</taxon>
        <taxon>Spiralia</taxon>
        <taxon>Lophotrochozoa</taxon>
        <taxon>Mollusca</taxon>
        <taxon>Bivalvia</taxon>
        <taxon>Autobranchia</taxon>
        <taxon>Heteroconchia</taxon>
        <taxon>Palaeoheterodonta</taxon>
        <taxon>Unionida</taxon>
        <taxon>Unionoidea</taxon>
        <taxon>Unionidae</taxon>
        <taxon>Ambleminae</taxon>
        <taxon>Lampsilini</taxon>
        <taxon>Potamilus</taxon>
    </lineage>
</organism>
<proteinExistence type="predicted"/>
<evidence type="ECO:0000256" key="1">
    <source>
        <dbReference type="SAM" id="MobiDB-lite"/>
    </source>
</evidence>
<accession>A0AAE0SUK0</accession>
<reference evidence="3" key="1">
    <citation type="journal article" date="2021" name="Genome Biol. Evol.">
        <title>A High-Quality Reference Genome for a Parasitic Bivalve with Doubly Uniparental Inheritance (Bivalvia: Unionida).</title>
        <authorList>
            <person name="Smith C.H."/>
        </authorList>
    </citation>
    <scope>NUCLEOTIDE SEQUENCE</scope>
    <source>
        <strain evidence="3">CHS0354</strain>
    </source>
</reference>
<keyword evidence="4" id="KW-1185">Reference proteome</keyword>
<dbReference type="PANTHER" id="PTHR39952:SF1">
    <property type="match status" value="1"/>
</dbReference>
<feature type="transmembrane region" description="Helical" evidence="2">
    <location>
        <begin position="73"/>
        <end position="95"/>
    </location>
</feature>
<protein>
    <submittedName>
        <fullName evidence="3">Uncharacterized protein</fullName>
    </submittedName>
</protein>
<feature type="compositionally biased region" description="Polar residues" evidence="1">
    <location>
        <begin position="450"/>
        <end position="480"/>
    </location>
</feature>
<feature type="compositionally biased region" description="Polar residues" evidence="1">
    <location>
        <begin position="595"/>
        <end position="612"/>
    </location>
</feature>
<evidence type="ECO:0000313" key="3">
    <source>
        <dbReference type="EMBL" id="KAK3598507.1"/>
    </source>
</evidence>
<dbReference type="PANTHER" id="PTHR39952">
    <property type="entry name" value="FI02073P"/>
    <property type="match status" value="1"/>
</dbReference>
<dbReference type="Proteomes" id="UP001195483">
    <property type="component" value="Unassembled WGS sequence"/>
</dbReference>
<feature type="region of interest" description="Disordered" evidence="1">
    <location>
        <begin position="580"/>
        <end position="623"/>
    </location>
</feature>
<feature type="compositionally biased region" description="Polar residues" evidence="1">
    <location>
        <begin position="427"/>
        <end position="442"/>
    </location>
</feature>
<comment type="caution">
    <text evidence="3">The sequence shown here is derived from an EMBL/GenBank/DDBJ whole genome shotgun (WGS) entry which is preliminary data.</text>
</comment>
<feature type="region of interest" description="Disordered" evidence="1">
    <location>
        <begin position="733"/>
        <end position="776"/>
    </location>
</feature>
<feature type="region of interest" description="Disordered" evidence="1">
    <location>
        <begin position="267"/>
        <end position="327"/>
    </location>
</feature>
<keyword evidence="2" id="KW-1133">Transmembrane helix</keyword>
<keyword evidence="2" id="KW-0472">Membrane</keyword>
<feature type="compositionally biased region" description="Basic and acidic residues" evidence="1">
    <location>
        <begin position="293"/>
        <end position="304"/>
    </location>
</feature>
<reference evidence="3" key="2">
    <citation type="journal article" date="2021" name="Genome Biol. Evol.">
        <title>Developing a high-quality reference genome for a parasitic bivalve with doubly uniparental inheritance (Bivalvia: Unionida).</title>
        <authorList>
            <person name="Smith C.H."/>
        </authorList>
    </citation>
    <scope>NUCLEOTIDE SEQUENCE</scope>
    <source>
        <strain evidence="3">CHS0354</strain>
        <tissue evidence="3">Mantle</tissue>
    </source>
</reference>
<feature type="compositionally biased region" description="Polar residues" evidence="1">
    <location>
        <begin position="267"/>
        <end position="277"/>
    </location>
</feature>
<feature type="compositionally biased region" description="Polar residues" evidence="1">
    <location>
        <begin position="345"/>
        <end position="377"/>
    </location>
</feature>
<dbReference type="AlphaFoldDB" id="A0AAE0SUK0"/>
<feature type="compositionally biased region" description="Polar residues" evidence="1">
    <location>
        <begin position="733"/>
        <end position="746"/>
    </location>
</feature>
<evidence type="ECO:0000256" key="2">
    <source>
        <dbReference type="SAM" id="Phobius"/>
    </source>
</evidence>
<feature type="compositionally biased region" description="Basic residues" evidence="1">
    <location>
        <begin position="378"/>
        <end position="387"/>
    </location>
</feature>
<feature type="transmembrane region" description="Helical" evidence="2">
    <location>
        <begin position="37"/>
        <end position="61"/>
    </location>
</feature>
<sequence>MSQSLSPYPMLKDGYCARGKLERVRTRDAKTTCFGRLWIFLLLGTLIGVFGLVIGGLYFNLQAVTNSTEHTEIFPSYIVSILVLVTSVSVIALFWRRIKILVLVSVLLCLLTIVLGGIKAVLTGTHILQPFLSLTRCQYDLQHTLCRCYSPYKRSALLNLQYSYTELYEYNFGGVSSCNPVESVIPQLLYTLIATCTIVVLLCIATAVLALLVLRIERNRLDFLKDEVYEEVYTVSGSSSSIQDQSDNELDTLVLQSAVSTNSCQESRLVPSNSNGATLDRSRSLRSVKSTVSKRDKSLCDLEPKATSSQSRQKLKDSGDANGTHSLIRTKQLSKSCESFDSLNKSADCTSSESLSKSTNCTSTFRNSDVTSVPQTKSKLKEHRRKGRRAVTLHNLDTETLMVILGLQLRYLQETKELKSKSERTESQQSRRVCTPQPTLQKTHLPPNIRSHTPQPASHTTPISLNVRSNTPQPYKTTQPSLLHNEKDFCTTVRPASQGLSQNQELFYNTEATPDIQQERNQNCLSETTQGYKTAPTVRQGIYNPYLYNQPVLSSDNIHYITYSDNMLNHPIQRPRSRPKLEDVFFPPQPPIHQGNHQLPPQPISRPSSRNKQLPPEPLHRGGKSAFHAVETHKLKTNHGRSISPKPVKDLMNTVHKPKVADYAELAIRENFRLYPSNVIQRMENQEKSTSKSHGVCKSEKQSVTTSEVPPPYAPPPSYLDFLSACNTSMISSASSNPEELYSQPNPRHKETAKSVSHPGTVKVTSPGTISHRSDPGCSHTETIYGNNMNCPHQEHNQVKTGRHMYQNYGRNYVAMKEGIHSASNKNIIKENTSENFYSQVQKRKPQIGIVPVYANSEHVTLNQPVSSHRLGSGSNHEYEDVYEYQENGVMDPSVDVNSHKGKAQVQKGPHQGQYDVSIRPKNLDPHFVPHILIRDDMVDKSSHPGQYDMSVTSRKLVVHGVPQILITGEEVDEVFESPTPIEGQGHSHHLLPSQSRVSIVTGSIQGQSVQDDVKKNQTWTERQKFINEGPKEASRLIFLEDPSNSSRLSSPGVIIDGLGEKLEKGHDALTLIQEKNTKVGSVKSIIVTPGEGLAGALMEGRLQQTSVSESLSSSDSEFAETGV</sequence>
<reference evidence="3" key="3">
    <citation type="submission" date="2023-05" db="EMBL/GenBank/DDBJ databases">
        <authorList>
            <person name="Smith C.H."/>
        </authorList>
    </citation>
    <scope>NUCLEOTIDE SEQUENCE</scope>
    <source>
        <strain evidence="3">CHS0354</strain>
        <tissue evidence="3">Mantle</tissue>
    </source>
</reference>